<dbReference type="STRING" id="953739.SVEN_1857"/>
<sequence>MRHSRPCHCTAAQGTPLRQVDGGAYVSGAVNPHTIG</sequence>
<protein>
    <submittedName>
        <fullName evidence="1">Uncharacterized protein</fullName>
    </submittedName>
</protein>
<dbReference type="HOGENOM" id="CLU_3358909_0_0_11"/>
<evidence type="ECO:0000313" key="2">
    <source>
        <dbReference type="Proteomes" id="UP000006854"/>
    </source>
</evidence>
<evidence type="ECO:0000313" key="1">
    <source>
        <dbReference type="EMBL" id="CCA55144.1"/>
    </source>
</evidence>
<organism evidence="1 2">
    <name type="scientific">Streptomyces venezuelae (strain ATCC 10712 / CBS 650.69 / DSM 40230 / JCM 4526 / NBRC 13096 / PD 04745)</name>
    <dbReference type="NCBI Taxonomy" id="953739"/>
    <lineage>
        <taxon>Bacteria</taxon>
        <taxon>Bacillati</taxon>
        <taxon>Actinomycetota</taxon>
        <taxon>Actinomycetes</taxon>
        <taxon>Kitasatosporales</taxon>
        <taxon>Streptomycetaceae</taxon>
        <taxon>Streptomyces</taxon>
    </lineage>
</organism>
<dbReference type="AlphaFoldDB" id="F2RJD4"/>
<dbReference type="Proteomes" id="UP000006854">
    <property type="component" value="Chromosome"/>
</dbReference>
<dbReference type="EMBL" id="FR845719">
    <property type="protein sequence ID" value="CCA55144.1"/>
    <property type="molecule type" value="Genomic_DNA"/>
</dbReference>
<gene>
    <name evidence="1" type="ordered locus">SVEN_1857</name>
</gene>
<dbReference type="KEGG" id="sve:SVEN_1857"/>
<keyword evidence="2" id="KW-1185">Reference proteome</keyword>
<proteinExistence type="predicted"/>
<name>F2RJD4_STRVP</name>
<reference evidence="1 2" key="1">
    <citation type="journal article" date="2011" name="BMC Genomics">
        <title>Genome-wide analysis of the role of GlnR in Streptomyces venezuelae provides new insights into global nitrogen regulation in actinomycetes.</title>
        <authorList>
            <person name="Pullan S.T."/>
            <person name="Bibb M.J."/>
            <person name="Merrick M."/>
        </authorList>
    </citation>
    <scope>NUCLEOTIDE SEQUENCE [LARGE SCALE GENOMIC DNA]</scope>
    <source>
        <strain evidence="1">ATCC 10712</strain>
    </source>
</reference>
<accession>F2RJD4</accession>